<dbReference type="PANTHER" id="PTHR10366:SF564">
    <property type="entry name" value="STEROL-4-ALPHA-CARBOXYLATE 3-DEHYDROGENASE, DECARBOXYLATING"/>
    <property type="match status" value="1"/>
</dbReference>
<keyword evidence="3" id="KW-0732">Signal</keyword>
<dbReference type="GO" id="GO:0016616">
    <property type="term" value="F:oxidoreductase activity, acting on the CH-OH group of donors, NAD or NADP as acceptor"/>
    <property type="evidence" value="ECO:0007669"/>
    <property type="project" value="TreeGrafter"/>
</dbReference>
<dbReference type="Gene3D" id="3.40.50.720">
    <property type="entry name" value="NAD(P)-binding Rossmann-like Domain"/>
    <property type="match status" value="1"/>
</dbReference>
<dbReference type="InterPro" id="IPR036291">
    <property type="entry name" value="NAD(P)-bd_dom_sf"/>
</dbReference>
<dbReference type="PANTHER" id="PTHR10366">
    <property type="entry name" value="NAD DEPENDENT EPIMERASE/DEHYDRATASE"/>
    <property type="match status" value="1"/>
</dbReference>
<dbReference type="Proteomes" id="UP000294933">
    <property type="component" value="Unassembled WGS sequence"/>
</dbReference>
<reference evidence="5 6" key="1">
    <citation type="submission" date="2018-06" db="EMBL/GenBank/DDBJ databases">
        <title>A transcriptomic atlas of mushroom development highlights an independent origin of complex multicellularity.</title>
        <authorList>
            <consortium name="DOE Joint Genome Institute"/>
            <person name="Krizsan K."/>
            <person name="Almasi E."/>
            <person name="Merenyi Z."/>
            <person name="Sahu N."/>
            <person name="Viragh M."/>
            <person name="Koszo T."/>
            <person name="Mondo S."/>
            <person name="Kiss B."/>
            <person name="Balint B."/>
            <person name="Kues U."/>
            <person name="Barry K."/>
            <person name="Hegedus J.C."/>
            <person name="Henrissat B."/>
            <person name="Johnson J."/>
            <person name="Lipzen A."/>
            <person name="Ohm R."/>
            <person name="Nagy I."/>
            <person name="Pangilinan J."/>
            <person name="Yan J."/>
            <person name="Xiong Y."/>
            <person name="Grigoriev I.V."/>
            <person name="Hibbett D.S."/>
            <person name="Nagy L.G."/>
        </authorList>
    </citation>
    <scope>NUCLEOTIDE SEQUENCE [LARGE SCALE GENOMIC DNA]</scope>
    <source>
        <strain evidence="5 6">SZMC22713</strain>
    </source>
</reference>
<dbReference type="InterPro" id="IPR050425">
    <property type="entry name" value="NAD(P)_dehydrat-like"/>
</dbReference>
<name>A0A4Y7Q9T4_9AGAM</name>
<keyword evidence="1" id="KW-0560">Oxidoreductase</keyword>
<feature type="domain" description="NAD-dependent epimerase/dehydratase" evidence="4">
    <location>
        <begin position="4"/>
        <end position="245"/>
    </location>
</feature>
<accession>A0A4Y7Q9T4</accession>
<dbReference type="SUPFAM" id="SSF51735">
    <property type="entry name" value="NAD(P)-binding Rossmann-fold domains"/>
    <property type="match status" value="1"/>
</dbReference>
<organism evidence="5 6">
    <name type="scientific">Rickenella mellea</name>
    <dbReference type="NCBI Taxonomy" id="50990"/>
    <lineage>
        <taxon>Eukaryota</taxon>
        <taxon>Fungi</taxon>
        <taxon>Dikarya</taxon>
        <taxon>Basidiomycota</taxon>
        <taxon>Agaricomycotina</taxon>
        <taxon>Agaricomycetes</taxon>
        <taxon>Hymenochaetales</taxon>
        <taxon>Rickenellaceae</taxon>
        <taxon>Rickenella</taxon>
    </lineage>
</organism>
<evidence type="ECO:0000313" key="5">
    <source>
        <dbReference type="EMBL" id="TDL23629.1"/>
    </source>
</evidence>
<evidence type="ECO:0000256" key="3">
    <source>
        <dbReference type="SAM" id="SignalP"/>
    </source>
</evidence>
<evidence type="ECO:0000256" key="2">
    <source>
        <dbReference type="ARBA" id="ARBA00023445"/>
    </source>
</evidence>
<dbReference type="VEuPathDB" id="FungiDB:BD410DRAFT_856325"/>
<dbReference type="STRING" id="50990.A0A4Y7Q9T4"/>
<dbReference type="AlphaFoldDB" id="A0A4Y7Q9T4"/>
<evidence type="ECO:0000256" key="1">
    <source>
        <dbReference type="ARBA" id="ARBA00023002"/>
    </source>
</evidence>
<evidence type="ECO:0000313" key="6">
    <source>
        <dbReference type="Proteomes" id="UP000294933"/>
    </source>
</evidence>
<feature type="signal peptide" evidence="3">
    <location>
        <begin position="1"/>
        <end position="20"/>
    </location>
</feature>
<protein>
    <submittedName>
        <fullName evidence="5">NAD(P)-binding protein</fullName>
    </submittedName>
</protein>
<keyword evidence="6" id="KW-1185">Reference proteome</keyword>
<proteinExistence type="inferred from homology"/>
<comment type="similarity">
    <text evidence="2">Belongs to the NAD(P)-dependent epimerase/dehydratase family. Dihydroflavonol-4-reductase subfamily.</text>
</comment>
<dbReference type="OrthoDB" id="2735536at2759"/>
<sequence>MSRILITGITGFLGVHVVHQALEAAYTINVLAKHVNTFVVLTTPHAQRKCQCSFSLRQCPIGTSVTDALASQTRLLWHTYELVAFEEFIDGVLNIIKQAFNAGVYKIVFKSSLLTANFDPKIVFSDHTYTDKDWFPATKEGTKDKSQDAWWFYYAAKTIAEQEAFAYANSHPEADITSINPSFSMADSHRNIKSARGRPSPNGMFYENVLQVSSGKLPAIQPVGPINVDVRDVAKAHVLALNRRKPSKSDRRGCSLGIGTNSFRGRTPSSTLTHANIDASRAAEILWLTTYTPWEKTLEDTAAAILAVEKDCSS</sequence>
<gene>
    <name evidence="5" type="ORF">BD410DRAFT_856325</name>
</gene>
<feature type="chain" id="PRO_5021246537" evidence="3">
    <location>
        <begin position="21"/>
        <end position="314"/>
    </location>
</feature>
<evidence type="ECO:0000259" key="4">
    <source>
        <dbReference type="Pfam" id="PF01370"/>
    </source>
</evidence>
<dbReference type="InterPro" id="IPR001509">
    <property type="entry name" value="Epimerase_deHydtase"/>
</dbReference>
<dbReference type="Pfam" id="PF01370">
    <property type="entry name" value="Epimerase"/>
    <property type="match status" value="1"/>
</dbReference>
<dbReference type="EMBL" id="ML170169">
    <property type="protein sequence ID" value="TDL23629.1"/>
    <property type="molecule type" value="Genomic_DNA"/>
</dbReference>